<dbReference type="AlphaFoldDB" id="A0AAV4S6T5"/>
<gene>
    <name evidence="1" type="ORF">CEXT_475541</name>
</gene>
<dbReference type="Proteomes" id="UP001054945">
    <property type="component" value="Unassembled WGS sequence"/>
</dbReference>
<evidence type="ECO:0000313" key="1">
    <source>
        <dbReference type="EMBL" id="GIY29365.1"/>
    </source>
</evidence>
<comment type="caution">
    <text evidence="1">The sequence shown here is derived from an EMBL/GenBank/DDBJ whole genome shotgun (WGS) entry which is preliminary data.</text>
</comment>
<sequence>MPKTLTNNIEIDKVTHFGHGAHLALVDAPVFALRILHLQCPVVRVLQVNGLEPLVAGVGEPAHGQDMEILASDPGHLESQNHHCKTCQYPQLHIFTRKKT</sequence>
<reference evidence="1 2" key="1">
    <citation type="submission" date="2021-06" db="EMBL/GenBank/DDBJ databases">
        <title>Caerostris extrusa draft genome.</title>
        <authorList>
            <person name="Kono N."/>
            <person name="Arakawa K."/>
        </authorList>
    </citation>
    <scope>NUCLEOTIDE SEQUENCE [LARGE SCALE GENOMIC DNA]</scope>
</reference>
<proteinExistence type="predicted"/>
<name>A0AAV4S6T5_CAEEX</name>
<evidence type="ECO:0000313" key="2">
    <source>
        <dbReference type="Proteomes" id="UP001054945"/>
    </source>
</evidence>
<protein>
    <submittedName>
        <fullName evidence="1">Uncharacterized protein</fullName>
    </submittedName>
</protein>
<dbReference type="EMBL" id="BPLR01009059">
    <property type="protein sequence ID" value="GIY29365.1"/>
    <property type="molecule type" value="Genomic_DNA"/>
</dbReference>
<accession>A0AAV4S6T5</accession>
<keyword evidence="2" id="KW-1185">Reference proteome</keyword>
<organism evidence="1 2">
    <name type="scientific">Caerostris extrusa</name>
    <name type="common">Bark spider</name>
    <name type="synonym">Caerostris bankana</name>
    <dbReference type="NCBI Taxonomy" id="172846"/>
    <lineage>
        <taxon>Eukaryota</taxon>
        <taxon>Metazoa</taxon>
        <taxon>Ecdysozoa</taxon>
        <taxon>Arthropoda</taxon>
        <taxon>Chelicerata</taxon>
        <taxon>Arachnida</taxon>
        <taxon>Araneae</taxon>
        <taxon>Araneomorphae</taxon>
        <taxon>Entelegynae</taxon>
        <taxon>Araneoidea</taxon>
        <taxon>Araneidae</taxon>
        <taxon>Caerostris</taxon>
    </lineage>
</organism>